<accession>A0ABT4XWC2</accession>
<sequence length="168" mass="18008">MGFASAAMAQEARYGFVWEGANGYRMTGSMSFDKALIGTRLINESDMICFAIQGFKDGEPIGSWSLGMLNELTSWRLHFDPVAVAFVVDGFGIPMPQAWNMNGAGTDCGMGGFGFNLGNLGQDFCTDNQVIAESRVAPAKPFPAWRDDTISFPVGACTGPDLLSLLSN</sequence>
<dbReference type="RefSeq" id="WP_271433604.1">
    <property type="nucleotide sequence ID" value="NZ_JAQIOY010000008.1"/>
</dbReference>
<dbReference type="EMBL" id="JAQIOY010000008">
    <property type="protein sequence ID" value="MDA7426247.1"/>
    <property type="molecule type" value="Genomic_DNA"/>
</dbReference>
<name>A0ABT4XWC2_9RHOB</name>
<dbReference type="Proteomes" id="UP001210720">
    <property type="component" value="Unassembled WGS sequence"/>
</dbReference>
<evidence type="ECO:0000313" key="1">
    <source>
        <dbReference type="EMBL" id="MDA7426247.1"/>
    </source>
</evidence>
<organism evidence="1 2">
    <name type="scientific">Thalassococcus lentus</name>
    <dbReference type="NCBI Taxonomy" id="1210524"/>
    <lineage>
        <taxon>Bacteria</taxon>
        <taxon>Pseudomonadati</taxon>
        <taxon>Pseudomonadota</taxon>
        <taxon>Alphaproteobacteria</taxon>
        <taxon>Rhodobacterales</taxon>
        <taxon>Roseobacteraceae</taxon>
        <taxon>Thalassococcus</taxon>
    </lineage>
</organism>
<proteinExistence type="predicted"/>
<gene>
    <name evidence="1" type="ORF">PFY00_16035</name>
</gene>
<evidence type="ECO:0000313" key="2">
    <source>
        <dbReference type="Proteomes" id="UP001210720"/>
    </source>
</evidence>
<comment type="caution">
    <text evidence="1">The sequence shown here is derived from an EMBL/GenBank/DDBJ whole genome shotgun (WGS) entry which is preliminary data.</text>
</comment>
<protein>
    <submittedName>
        <fullName evidence="1">Uncharacterized protein</fullName>
    </submittedName>
</protein>
<reference evidence="1 2" key="1">
    <citation type="submission" date="2023-01" db="EMBL/GenBank/DDBJ databases">
        <title>Thalassococcus onchidii sp. nov., isolated from a marine invertebrate from the South China Sea.</title>
        <authorList>
            <person name="Xu S."/>
            <person name="Liu Z."/>
            <person name="Xu Y."/>
        </authorList>
    </citation>
    <scope>NUCLEOTIDE SEQUENCE [LARGE SCALE GENOMIC DNA]</scope>
    <source>
        <strain evidence="1 2">KCTC 32084</strain>
    </source>
</reference>
<keyword evidence="2" id="KW-1185">Reference proteome</keyword>